<evidence type="ECO:0000313" key="3">
    <source>
        <dbReference type="Proteomes" id="UP000198870"/>
    </source>
</evidence>
<dbReference type="STRING" id="419481.SAMN05216233_107177"/>
<protein>
    <submittedName>
        <fullName evidence="2">Uncharacterized protein</fullName>
    </submittedName>
</protein>
<dbReference type="EMBL" id="FMUX01000007">
    <property type="protein sequence ID" value="SCY34860.1"/>
    <property type="molecule type" value="Genomic_DNA"/>
</dbReference>
<proteinExistence type="predicted"/>
<name>A0A1G5F7K1_9BACT</name>
<dbReference type="AlphaFoldDB" id="A0A1G5F7K1"/>
<evidence type="ECO:0000256" key="1">
    <source>
        <dbReference type="SAM" id="Phobius"/>
    </source>
</evidence>
<accession>A0A1G5F7K1</accession>
<keyword evidence="1" id="KW-0472">Membrane</keyword>
<sequence>MGVFSGIETLFFILGALTTLGIQGIVYLKKVRGAGNQSLVLSGISLFLFLFALAWSVSSVLENEHQAANMGLLFFGLPAVLLAGMAWKKLPPAGKKTT</sequence>
<feature type="transmembrane region" description="Helical" evidence="1">
    <location>
        <begin position="6"/>
        <end position="27"/>
    </location>
</feature>
<dbReference type="Proteomes" id="UP000198870">
    <property type="component" value="Unassembled WGS sequence"/>
</dbReference>
<dbReference type="OrthoDB" id="5917626at2"/>
<gene>
    <name evidence="2" type="ORF">SAMN05216233_107177</name>
</gene>
<feature type="transmembrane region" description="Helical" evidence="1">
    <location>
        <begin position="39"/>
        <end position="61"/>
    </location>
</feature>
<feature type="transmembrane region" description="Helical" evidence="1">
    <location>
        <begin position="67"/>
        <end position="87"/>
    </location>
</feature>
<organism evidence="2 3">
    <name type="scientific">Desulfoluna spongiiphila</name>
    <dbReference type="NCBI Taxonomy" id="419481"/>
    <lineage>
        <taxon>Bacteria</taxon>
        <taxon>Pseudomonadati</taxon>
        <taxon>Thermodesulfobacteriota</taxon>
        <taxon>Desulfobacteria</taxon>
        <taxon>Desulfobacterales</taxon>
        <taxon>Desulfolunaceae</taxon>
        <taxon>Desulfoluna</taxon>
    </lineage>
</organism>
<keyword evidence="3" id="KW-1185">Reference proteome</keyword>
<dbReference type="RefSeq" id="WP_092210820.1">
    <property type="nucleotide sequence ID" value="NZ_FMUX01000007.1"/>
</dbReference>
<keyword evidence="1" id="KW-1133">Transmembrane helix</keyword>
<keyword evidence="1" id="KW-0812">Transmembrane</keyword>
<reference evidence="2 3" key="1">
    <citation type="submission" date="2016-10" db="EMBL/GenBank/DDBJ databases">
        <authorList>
            <person name="de Groot N.N."/>
        </authorList>
    </citation>
    <scope>NUCLEOTIDE SEQUENCE [LARGE SCALE GENOMIC DNA]</scope>
    <source>
        <strain evidence="2 3">AA1</strain>
    </source>
</reference>
<evidence type="ECO:0000313" key="2">
    <source>
        <dbReference type="EMBL" id="SCY34860.1"/>
    </source>
</evidence>